<accession>A0ABQ6BGW5</accession>
<sequence>MDQSCAAFRAKGLTPRTLEAALALGAGTLCGGASFQPMPNKSAPDPTKPMSPKAVDGIVVVKDPPEAAMDLTADAAEISGLRLIDAADKARKRY</sequence>
<evidence type="ECO:0000313" key="2">
    <source>
        <dbReference type="Proteomes" id="UP001156921"/>
    </source>
</evidence>
<reference evidence="2" key="1">
    <citation type="journal article" date="2019" name="Int. J. Syst. Evol. Microbiol.">
        <title>The Global Catalogue of Microorganisms (GCM) 10K type strain sequencing project: providing services to taxonomists for standard genome sequencing and annotation.</title>
        <authorList>
            <consortium name="The Broad Institute Genomics Platform"/>
            <consortium name="The Broad Institute Genome Sequencing Center for Infectious Disease"/>
            <person name="Wu L."/>
            <person name="Ma J."/>
        </authorList>
    </citation>
    <scope>NUCLEOTIDE SEQUENCE [LARGE SCALE GENOMIC DNA]</scope>
    <source>
        <strain evidence="2">NBRC 110107</strain>
    </source>
</reference>
<dbReference type="Proteomes" id="UP001156921">
    <property type="component" value="Unassembled WGS sequence"/>
</dbReference>
<dbReference type="EMBL" id="BSOY01000009">
    <property type="protein sequence ID" value="GLS00679.1"/>
    <property type="molecule type" value="Genomic_DNA"/>
</dbReference>
<proteinExistence type="predicted"/>
<keyword evidence="2" id="KW-1185">Reference proteome</keyword>
<organism evidence="1 2">
    <name type="scientific">Brevundimonas denitrificans</name>
    <dbReference type="NCBI Taxonomy" id="1443434"/>
    <lineage>
        <taxon>Bacteria</taxon>
        <taxon>Pseudomonadati</taxon>
        <taxon>Pseudomonadota</taxon>
        <taxon>Alphaproteobacteria</taxon>
        <taxon>Caulobacterales</taxon>
        <taxon>Caulobacteraceae</taxon>
        <taxon>Brevundimonas</taxon>
    </lineage>
</organism>
<protein>
    <submittedName>
        <fullName evidence="1">Uncharacterized protein</fullName>
    </submittedName>
</protein>
<name>A0ABQ6BGW5_9CAUL</name>
<comment type="caution">
    <text evidence="1">The sequence shown here is derived from an EMBL/GenBank/DDBJ whole genome shotgun (WGS) entry which is preliminary data.</text>
</comment>
<gene>
    <name evidence="1" type="ORF">GCM10007859_06870</name>
</gene>
<evidence type="ECO:0000313" key="1">
    <source>
        <dbReference type="EMBL" id="GLS00679.1"/>
    </source>
</evidence>